<feature type="compositionally biased region" description="Basic and acidic residues" evidence="1">
    <location>
        <begin position="161"/>
        <end position="173"/>
    </location>
</feature>
<keyword evidence="3" id="KW-1185">Reference proteome</keyword>
<evidence type="ECO:0000256" key="1">
    <source>
        <dbReference type="SAM" id="MobiDB-lite"/>
    </source>
</evidence>
<comment type="caution">
    <text evidence="2">The sequence shown here is derived from an EMBL/GenBank/DDBJ whole genome shotgun (WGS) entry which is preliminary data.</text>
</comment>
<feature type="region of interest" description="Disordered" evidence="1">
    <location>
        <begin position="99"/>
        <end position="277"/>
    </location>
</feature>
<feature type="non-terminal residue" evidence="2">
    <location>
        <position position="1"/>
    </location>
</feature>
<dbReference type="EMBL" id="BFAA01010341">
    <property type="protein sequence ID" value="GCB77874.1"/>
    <property type="molecule type" value="Genomic_DNA"/>
</dbReference>
<gene>
    <name evidence="2" type="ORF">scyTo_0016760</name>
</gene>
<organism evidence="2 3">
    <name type="scientific">Scyliorhinus torazame</name>
    <name type="common">Cloudy catshark</name>
    <name type="synonym">Catulus torazame</name>
    <dbReference type="NCBI Taxonomy" id="75743"/>
    <lineage>
        <taxon>Eukaryota</taxon>
        <taxon>Metazoa</taxon>
        <taxon>Chordata</taxon>
        <taxon>Craniata</taxon>
        <taxon>Vertebrata</taxon>
        <taxon>Chondrichthyes</taxon>
        <taxon>Elasmobranchii</taxon>
        <taxon>Galeomorphii</taxon>
        <taxon>Galeoidea</taxon>
        <taxon>Carcharhiniformes</taxon>
        <taxon>Scyliorhinidae</taxon>
        <taxon>Scyliorhinus</taxon>
    </lineage>
</organism>
<accession>A0A401PXK0</accession>
<reference evidence="2 3" key="1">
    <citation type="journal article" date="2018" name="Nat. Ecol. Evol.">
        <title>Shark genomes provide insights into elasmobranch evolution and the origin of vertebrates.</title>
        <authorList>
            <person name="Hara Y"/>
            <person name="Yamaguchi K"/>
            <person name="Onimaru K"/>
            <person name="Kadota M"/>
            <person name="Koyanagi M"/>
            <person name="Keeley SD"/>
            <person name="Tatsumi K"/>
            <person name="Tanaka K"/>
            <person name="Motone F"/>
            <person name="Kageyama Y"/>
            <person name="Nozu R"/>
            <person name="Adachi N"/>
            <person name="Nishimura O"/>
            <person name="Nakagawa R"/>
            <person name="Tanegashima C"/>
            <person name="Kiyatake I"/>
            <person name="Matsumoto R"/>
            <person name="Murakumo K"/>
            <person name="Nishida K"/>
            <person name="Terakita A"/>
            <person name="Kuratani S"/>
            <person name="Sato K"/>
            <person name="Hyodo S Kuraku.S."/>
        </authorList>
    </citation>
    <scope>NUCLEOTIDE SEQUENCE [LARGE SCALE GENOMIC DNA]</scope>
</reference>
<evidence type="ECO:0000313" key="2">
    <source>
        <dbReference type="EMBL" id="GCB77874.1"/>
    </source>
</evidence>
<dbReference type="OrthoDB" id="9395226at2759"/>
<dbReference type="Proteomes" id="UP000288216">
    <property type="component" value="Unassembled WGS sequence"/>
</dbReference>
<dbReference type="STRING" id="75743.A0A401PXK0"/>
<feature type="compositionally biased region" description="Acidic residues" evidence="1">
    <location>
        <begin position="151"/>
        <end position="160"/>
    </location>
</feature>
<name>A0A401PXK0_SCYTO</name>
<proteinExistence type="predicted"/>
<dbReference type="AlphaFoldDB" id="A0A401PXK0"/>
<evidence type="ECO:0000313" key="3">
    <source>
        <dbReference type="Proteomes" id="UP000288216"/>
    </source>
</evidence>
<sequence length="277" mass="28632">ANTTRIFEGTRIIKTRMPTASPASSADMAPISSGSSTWTSSGLTLPFVSMATGLGPSSAGSQTTVASVLTSTLLASLGFGGGGVPSFPSTVWPTRLPSVASTTKHRVRPVVSTTEALSSPGSEGGSAVNKTGEAEGEDEKKENEGEKGEGEEGEGDEEETKDGSRKEVVEKQENVVIATTETQNKTESEVSPGDPSGPTEEGKNSTSGEDLSNTTISQTSKAFKQTTVEPLRTSSEVSTTENYPLKIPVEPTPPPKAWDEGAGDSSAENTFVMVDPG</sequence>
<feature type="compositionally biased region" description="Polar residues" evidence="1">
    <location>
        <begin position="111"/>
        <end position="121"/>
    </location>
</feature>
<feature type="compositionally biased region" description="Polar residues" evidence="1">
    <location>
        <begin position="204"/>
        <end position="242"/>
    </location>
</feature>
<feature type="compositionally biased region" description="Basic and acidic residues" evidence="1">
    <location>
        <begin position="138"/>
        <end position="150"/>
    </location>
</feature>
<protein>
    <submittedName>
        <fullName evidence="2">Uncharacterized protein</fullName>
    </submittedName>
</protein>